<dbReference type="Pfam" id="PF20470">
    <property type="entry name" value="HTH_61"/>
    <property type="match status" value="1"/>
</dbReference>
<evidence type="ECO:0000256" key="5">
    <source>
        <dbReference type="ARBA" id="ARBA00022806"/>
    </source>
</evidence>
<dbReference type="PANTHER" id="PTHR47961">
    <property type="entry name" value="DNA POLYMERASE THETA, PUTATIVE (AFU_ORTHOLOGUE AFUA_1G05260)-RELATED"/>
    <property type="match status" value="1"/>
</dbReference>
<dbReference type="RefSeq" id="XP_030762470.1">
    <property type="nucleotide sequence ID" value="XM_030906610.1"/>
</dbReference>
<feature type="domain" description="Helicase C-terminal" evidence="11">
    <location>
        <begin position="590"/>
        <end position="777"/>
    </location>
</feature>
<dbReference type="AlphaFoldDB" id="A0A6J2YHV7"/>
<dbReference type="GO" id="GO:0016787">
    <property type="term" value="F:hydrolase activity"/>
    <property type="evidence" value="ECO:0007669"/>
    <property type="project" value="UniProtKB-KW"/>
</dbReference>
<dbReference type="InterPro" id="IPR011545">
    <property type="entry name" value="DEAD/DEAH_box_helicase_dom"/>
</dbReference>
<evidence type="ECO:0000259" key="11">
    <source>
        <dbReference type="PROSITE" id="PS51194"/>
    </source>
</evidence>
<keyword evidence="3" id="KW-0227">DNA damage</keyword>
<dbReference type="InterPro" id="IPR046931">
    <property type="entry name" value="HTH_61"/>
</dbReference>
<dbReference type="InterPro" id="IPR050474">
    <property type="entry name" value="Hel308_SKI2-like"/>
</dbReference>
<dbReference type="GO" id="GO:0005634">
    <property type="term" value="C:nucleus"/>
    <property type="evidence" value="ECO:0007669"/>
    <property type="project" value="UniProtKB-SubCell"/>
</dbReference>
<evidence type="ECO:0000256" key="2">
    <source>
        <dbReference type="ARBA" id="ARBA00022741"/>
    </source>
</evidence>
<evidence type="ECO:0000256" key="8">
    <source>
        <dbReference type="ARBA" id="ARBA00023242"/>
    </source>
</evidence>
<keyword evidence="5" id="KW-0347">Helicase</keyword>
<dbReference type="InterPro" id="IPR048960">
    <property type="entry name" value="POLQ-like_helical"/>
</dbReference>
<sequence>MKVIGYQVINPTHEEFKMYPVQKNPTKGSSSEQLSLENYGIDNSLESINESIINDPIKRQNNLDTFYPCEKRLKLDRIKSPSSQNSNMSSADIFEDTLENLNISDIYKSNTTDSNVRYSNRTSDSLSHQQTIFQDGFSQAFNTQVINHIDTVISIEEENINQKLDMKTNNNKPNQVDNSKQKTLLESLPNQIHNRSLLFSNKKVTLGYKKEVDDIFEQIEHYISTYGTNTGGEHTIPDKILDDFFSSNLNTTLDININGPQFFEKQIHEKLHGSLMASSSRDDSLLNIAESSFGTALKQTLLKNVSKNMQSNREKTLDLSLSHSFSEPPSKFYKLGDFYDLPDKVANLIKQYKGIDKLYDWQNECLNLAIQNRNNLIYTLPTSGGKTLVAEILMLRELLCFQQNAIFILPYIAIVQEKVWDFSPFGVALDFLVEEYASSKGVYPPRKRRRKHSVYIATIEKALGLVNSLIETNRLNEIGLVVIDELHLIGDQGRGAVLETLLTKLMFLNANIQIIGMSATIGNIKDICDFLKAKVYAKDFRPVDLMEYVKCGTEMAKINWNCKNEEDLFTNIKNVDYNYSESFKQLDPDMLCGLALEIIPKDSCLIFCASKKNCENVVNLLCKLARPDLKNHRKVEKDQLLQALKSEAGELCDILKLSVPFGFAYHHSGLTGDERRLLEDAFRSGTICVICCTSTLAAGVNLPARRVIIRSPYVGREFITLSKYKQMAGRAGRAGLGETGESIIIAQTSDMPKVKKLLLSPMNQAISSLHELDGRGLRHLLLSCISLGIANTRSQLQNVSNSTLMAVQIEKLNVNIKKLTDNVIKSLFKLGALEESCSKGKETDLGLNISVKLDTSSVGLSSSPFNTPLTDVASNPTKPKRSVVLTSNTKLVVSNLGCAAIKGGLELSRAHQLYDDLYKAQKSLVLLNCLHLLYLVTPYETSDQVRPNIQIYHEVLTQLDEKEQQTSRILGFDEGVILKMTTGQVPKQIPERVLNRFYVTLILYDLWKESPVFKVSNKFQIHRGIVQNLMTTSATFASNVVNFCDQLEEFWSFSYLLKGLSQRLSHCCVKELLPLMDLPSVKQTRAKQLYNAGYRNLQSIAKSTIDELVQNIEFLSRGVAAQLIAASKMLLLEKVENLREEAEDVLYGDENPLNALDLPNIP</sequence>
<dbReference type="SUPFAM" id="SSF158702">
    <property type="entry name" value="Sec63 N-terminal domain-like"/>
    <property type="match status" value="1"/>
</dbReference>
<reference evidence="13" key="1">
    <citation type="submission" date="2025-08" db="UniProtKB">
        <authorList>
            <consortium name="RefSeq"/>
        </authorList>
    </citation>
    <scope>IDENTIFICATION</scope>
    <source>
        <tissue evidence="13">Gonads</tissue>
    </source>
</reference>
<keyword evidence="8" id="KW-0539">Nucleus</keyword>
<evidence type="ECO:0000259" key="10">
    <source>
        <dbReference type="PROSITE" id="PS51192"/>
    </source>
</evidence>
<dbReference type="PANTHER" id="PTHR47961:SF12">
    <property type="entry name" value="HELICASE POLQ-LIKE"/>
    <property type="match status" value="1"/>
</dbReference>
<evidence type="ECO:0000256" key="9">
    <source>
        <dbReference type="ARBA" id="ARBA00048988"/>
    </source>
</evidence>
<evidence type="ECO:0000256" key="6">
    <source>
        <dbReference type="ARBA" id="ARBA00022840"/>
    </source>
</evidence>
<comment type="subcellular location">
    <subcellularLocation>
        <location evidence="1">Nucleus</location>
    </subcellularLocation>
</comment>
<dbReference type="SMART" id="SM00487">
    <property type="entry name" value="DEXDc"/>
    <property type="match status" value="1"/>
</dbReference>
<dbReference type="FunFam" id="3.40.50.300:FF:000813">
    <property type="entry name" value="helicase POLQ-like isoform X1"/>
    <property type="match status" value="1"/>
</dbReference>
<dbReference type="Pfam" id="PF00270">
    <property type="entry name" value="DEAD"/>
    <property type="match status" value="1"/>
</dbReference>
<evidence type="ECO:0000256" key="4">
    <source>
        <dbReference type="ARBA" id="ARBA00022801"/>
    </source>
</evidence>
<keyword evidence="7" id="KW-0234">DNA repair</keyword>
<keyword evidence="4" id="KW-0378">Hydrolase</keyword>
<dbReference type="GeneID" id="115887239"/>
<dbReference type="Gene3D" id="3.40.50.300">
    <property type="entry name" value="P-loop containing nucleotide triphosphate hydrolases"/>
    <property type="match status" value="2"/>
</dbReference>
<dbReference type="CDD" id="cd18026">
    <property type="entry name" value="DEXHc_POLQ-like"/>
    <property type="match status" value="1"/>
</dbReference>
<dbReference type="InterPro" id="IPR014001">
    <property type="entry name" value="Helicase_ATP-bd"/>
</dbReference>
<keyword evidence="2" id="KW-0547">Nucleotide-binding</keyword>
<dbReference type="Pfam" id="PF21099">
    <property type="entry name" value="POLQ_helical"/>
    <property type="match status" value="1"/>
</dbReference>
<dbReference type="GO" id="GO:0043138">
    <property type="term" value="F:3'-5' DNA helicase activity"/>
    <property type="evidence" value="ECO:0007669"/>
    <property type="project" value="UniProtKB-EC"/>
</dbReference>
<dbReference type="InParanoid" id="A0A6J2YHV7"/>
<dbReference type="GO" id="GO:0003676">
    <property type="term" value="F:nucleic acid binding"/>
    <property type="evidence" value="ECO:0007669"/>
    <property type="project" value="InterPro"/>
</dbReference>
<dbReference type="PROSITE" id="PS51192">
    <property type="entry name" value="HELICASE_ATP_BIND_1"/>
    <property type="match status" value="1"/>
</dbReference>
<keyword evidence="12" id="KW-1185">Reference proteome</keyword>
<evidence type="ECO:0000256" key="3">
    <source>
        <dbReference type="ARBA" id="ARBA00022763"/>
    </source>
</evidence>
<dbReference type="Proteomes" id="UP000504635">
    <property type="component" value="Unplaced"/>
</dbReference>
<evidence type="ECO:0000313" key="13">
    <source>
        <dbReference type="RefSeq" id="XP_030762470.1"/>
    </source>
</evidence>
<dbReference type="Pfam" id="PF00271">
    <property type="entry name" value="Helicase_C"/>
    <property type="match status" value="1"/>
</dbReference>
<organism evidence="12 13">
    <name type="scientific">Sitophilus oryzae</name>
    <name type="common">Rice weevil</name>
    <name type="synonym">Curculio oryzae</name>
    <dbReference type="NCBI Taxonomy" id="7048"/>
    <lineage>
        <taxon>Eukaryota</taxon>
        <taxon>Metazoa</taxon>
        <taxon>Ecdysozoa</taxon>
        <taxon>Arthropoda</taxon>
        <taxon>Hexapoda</taxon>
        <taxon>Insecta</taxon>
        <taxon>Pterygota</taxon>
        <taxon>Neoptera</taxon>
        <taxon>Endopterygota</taxon>
        <taxon>Coleoptera</taxon>
        <taxon>Polyphaga</taxon>
        <taxon>Cucujiformia</taxon>
        <taxon>Curculionidae</taxon>
        <taxon>Dryophthorinae</taxon>
        <taxon>Sitophilus</taxon>
    </lineage>
</organism>
<keyword evidence="6" id="KW-0067">ATP-binding</keyword>
<dbReference type="PROSITE" id="PS51194">
    <property type="entry name" value="HELICASE_CTER"/>
    <property type="match status" value="1"/>
</dbReference>
<name>A0A6J2YHV7_SITOR</name>
<dbReference type="SUPFAM" id="SSF52540">
    <property type="entry name" value="P-loop containing nucleoside triphosphate hydrolases"/>
    <property type="match status" value="1"/>
</dbReference>
<feature type="domain" description="Helicase ATP-binding" evidence="10">
    <location>
        <begin position="367"/>
        <end position="539"/>
    </location>
</feature>
<evidence type="ECO:0000256" key="7">
    <source>
        <dbReference type="ARBA" id="ARBA00023204"/>
    </source>
</evidence>
<protein>
    <submittedName>
        <fullName evidence="13">Helicase POLQ-like</fullName>
    </submittedName>
</protein>
<dbReference type="FunCoup" id="A0A6J2YHV7">
    <property type="interactions" value="1266"/>
</dbReference>
<evidence type="ECO:0000256" key="1">
    <source>
        <dbReference type="ARBA" id="ARBA00004123"/>
    </source>
</evidence>
<evidence type="ECO:0000313" key="12">
    <source>
        <dbReference type="Proteomes" id="UP000504635"/>
    </source>
</evidence>
<proteinExistence type="predicted"/>
<dbReference type="OrthoDB" id="2320933at2759"/>
<dbReference type="CDD" id="cd18795">
    <property type="entry name" value="SF2_C_Ski2"/>
    <property type="match status" value="1"/>
</dbReference>
<comment type="catalytic activity">
    <reaction evidence="9">
        <text>ATP + H2O = ADP + phosphate + H(+)</text>
        <dbReference type="Rhea" id="RHEA:13065"/>
        <dbReference type="ChEBI" id="CHEBI:15377"/>
        <dbReference type="ChEBI" id="CHEBI:15378"/>
        <dbReference type="ChEBI" id="CHEBI:30616"/>
        <dbReference type="ChEBI" id="CHEBI:43474"/>
        <dbReference type="ChEBI" id="CHEBI:456216"/>
        <dbReference type="EC" id="5.6.2.4"/>
    </reaction>
</comment>
<accession>A0A6J2YHV7</accession>
<dbReference type="InterPro" id="IPR027417">
    <property type="entry name" value="P-loop_NTPase"/>
</dbReference>
<dbReference type="KEGG" id="soy:115887239"/>
<dbReference type="Gene3D" id="1.10.3380.20">
    <property type="match status" value="1"/>
</dbReference>
<dbReference type="GO" id="GO:0006302">
    <property type="term" value="P:double-strand break repair"/>
    <property type="evidence" value="ECO:0007669"/>
    <property type="project" value="UniProtKB-ARBA"/>
</dbReference>
<gene>
    <name evidence="13" type="primary">LOC115887239</name>
</gene>
<dbReference type="GO" id="GO:0005524">
    <property type="term" value="F:ATP binding"/>
    <property type="evidence" value="ECO:0007669"/>
    <property type="project" value="UniProtKB-KW"/>
</dbReference>
<dbReference type="SMART" id="SM00490">
    <property type="entry name" value="HELICc"/>
    <property type="match status" value="1"/>
</dbReference>
<dbReference type="InterPro" id="IPR001650">
    <property type="entry name" value="Helicase_C-like"/>
</dbReference>
<dbReference type="Gene3D" id="1.10.150.20">
    <property type="entry name" value="5' to 3' exonuclease, C-terminal subdomain"/>
    <property type="match status" value="1"/>
</dbReference>